<dbReference type="InterPro" id="IPR029058">
    <property type="entry name" value="AB_hydrolase_fold"/>
</dbReference>
<keyword evidence="3" id="KW-1185">Reference proteome</keyword>
<reference evidence="2 3" key="1">
    <citation type="journal article" date="2010" name="Stand. Genomic Sci.">
        <title>Complete genome sequence of Haliangium ochraceum type strain (SMP-2).</title>
        <authorList>
            <consortium name="US DOE Joint Genome Institute (JGI-PGF)"/>
            <person name="Ivanova N."/>
            <person name="Daum C."/>
            <person name="Lang E."/>
            <person name="Abt B."/>
            <person name="Kopitz M."/>
            <person name="Saunders E."/>
            <person name="Lapidus A."/>
            <person name="Lucas S."/>
            <person name="Glavina Del Rio T."/>
            <person name="Nolan M."/>
            <person name="Tice H."/>
            <person name="Copeland A."/>
            <person name="Cheng J.F."/>
            <person name="Chen F."/>
            <person name="Bruce D."/>
            <person name="Goodwin L."/>
            <person name="Pitluck S."/>
            <person name="Mavromatis K."/>
            <person name="Pati A."/>
            <person name="Mikhailova N."/>
            <person name="Chen A."/>
            <person name="Palaniappan K."/>
            <person name="Land M."/>
            <person name="Hauser L."/>
            <person name="Chang Y.J."/>
            <person name="Jeffries C.D."/>
            <person name="Detter J.C."/>
            <person name="Brettin T."/>
            <person name="Rohde M."/>
            <person name="Goker M."/>
            <person name="Bristow J."/>
            <person name="Markowitz V."/>
            <person name="Eisen J.A."/>
            <person name="Hugenholtz P."/>
            <person name="Kyrpides N.C."/>
            <person name="Klenk H.P."/>
        </authorList>
    </citation>
    <scope>NUCLEOTIDE SEQUENCE [LARGE SCALE GENOMIC DNA]</scope>
    <source>
        <strain evidence="3">DSM 14365 / CIP 107738 / JCM 11303 / AJ 13395 / SMP-2</strain>
    </source>
</reference>
<proteinExistence type="predicted"/>
<dbReference type="InterPro" id="IPR000639">
    <property type="entry name" value="Epox_hydrolase-like"/>
</dbReference>
<dbReference type="PRINTS" id="PR00111">
    <property type="entry name" value="ABHYDROLASE"/>
</dbReference>
<dbReference type="HOGENOM" id="CLU_020336_50_2_7"/>
<name>D0LS88_HALO1</name>
<dbReference type="Gene3D" id="3.40.50.1820">
    <property type="entry name" value="alpha/beta hydrolase"/>
    <property type="match status" value="1"/>
</dbReference>
<dbReference type="GO" id="GO:0047372">
    <property type="term" value="F:monoacylglycerol lipase activity"/>
    <property type="evidence" value="ECO:0007669"/>
    <property type="project" value="TreeGrafter"/>
</dbReference>
<protein>
    <submittedName>
        <fullName evidence="2">Alpha/beta hydrolase fold protein</fullName>
    </submittedName>
</protein>
<accession>D0LS88</accession>
<dbReference type="PANTHER" id="PTHR43798">
    <property type="entry name" value="MONOACYLGLYCEROL LIPASE"/>
    <property type="match status" value="1"/>
</dbReference>
<dbReference type="PANTHER" id="PTHR43798:SF33">
    <property type="entry name" value="HYDROLASE, PUTATIVE (AFU_ORTHOLOGUE AFUA_2G14860)-RELATED"/>
    <property type="match status" value="1"/>
</dbReference>
<dbReference type="Proteomes" id="UP000001880">
    <property type="component" value="Chromosome"/>
</dbReference>
<dbReference type="GO" id="GO:0046464">
    <property type="term" value="P:acylglycerol catabolic process"/>
    <property type="evidence" value="ECO:0007669"/>
    <property type="project" value="TreeGrafter"/>
</dbReference>
<dbReference type="eggNOG" id="COG2267">
    <property type="taxonomic scope" value="Bacteria"/>
</dbReference>
<evidence type="ECO:0000259" key="1">
    <source>
        <dbReference type="Pfam" id="PF00561"/>
    </source>
</evidence>
<dbReference type="EMBL" id="CP001804">
    <property type="protein sequence ID" value="ACY15587.1"/>
    <property type="molecule type" value="Genomic_DNA"/>
</dbReference>
<dbReference type="InterPro" id="IPR000073">
    <property type="entry name" value="AB_hydrolase_1"/>
</dbReference>
<dbReference type="STRING" id="502025.Hoch_3081"/>
<dbReference type="SUPFAM" id="SSF53474">
    <property type="entry name" value="alpha/beta-Hydrolases"/>
    <property type="match status" value="1"/>
</dbReference>
<feature type="domain" description="AB hydrolase-1" evidence="1">
    <location>
        <begin position="35"/>
        <end position="280"/>
    </location>
</feature>
<dbReference type="InterPro" id="IPR050266">
    <property type="entry name" value="AB_hydrolase_sf"/>
</dbReference>
<dbReference type="GO" id="GO:0016020">
    <property type="term" value="C:membrane"/>
    <property type="evidence" value="ECO:0007669"/>
    <property type="project" value="TreeGrafter"/>
</dbReference>
<keyword evidence="2" id="KW-0378">Hydrolase</keyword>
<dbReference type="Pfam" id="PF00561">
    <property type="entry name" value="Abhydrolase_1"/>
    <property type="match status" value="1"/>
</dbReference>
<dbReference type="PRINTS" id="PR00412">
    <property type="entry name" value="EPOXHYDRLASE"/>
</dbReference>
<evidence type="ECO:0000313" key="2">
    <source>
        <dbReference type="EMBL" id="ACY15587.1"/>
    </source>
</evidence>
<gene>
    <name evidence="2" type="ordered locus">Hoch_3081</name>
</gene>
<sequence>MPDAAPALDHPKQSITLATGIELSYVEIGESGGDTVILLHGYTMSSRSYFATLEALQQLDPSLHIFALDLRGHGDSSLPAGAECAPAPENCFELADFTADLDDFMSQQEIASAHIVGHSMGTLIAQRFALDHPERVDSLVLIGAFASTVGNGVLEGYVLGRIVEGDDTRPDAWQQRLEAQAEFGDWPQDAYALVPLDADPEAASALRGGWVNDTTTEPALLDAIAPETARTAIGAWLGAARMLLATDIRAPLAGLEVDALLLWGVQDGVSSEDDQIALRSALDAAAAACGAGYVWKPYGQAERAPQSPQSDIGHNPQWSAPAQVAADIHAFITTGAPTPELYYADPDQLVEILSAPDAPLIEQPAATNCAR</sequence>
<organism evidence="2 3">
    <name type="scientific">Haliangium ochraceum (strain DSM 14365 / JCM 11303 / SMP-2)</name>
    <dbReference type="NCBI Taxonomy" id="502025"/>
    <lineage>
        <taxon>Bacteria</taxon>
        <taxon>Pseudomonadati</taxon>
        <taxon>Myxococcota</taxon>
        <taxon>Polyangia</taxon>
        <taxon>Haliangiales</taxon>
        <taxon>Kofleriaceae</taxon>
        <taxon>Haliangium</taxon>
    </lineage>
</organism>
<dbReference type="KEGG" id="hoh:Hoch_3081"/>
<dbReference type="AlphaFoldDB" id="D0LS88"/>
<evidence type="ECO:0000313" key="3">
    <source>
        <dbReference type="Proteomes" id="UP000001880"/>
    </source>
</evidence>